<evidence type="ECO:0000313" key="3">
    <source>
        <dbReference type="EMBL" id="QMV84664.1"/>
    </source>
</evidence>
<dbReference type="Gene3D" id="3.40.630.30">
    <property type="match status" value="1"/>
</dbReference>
<dbReference type="PANTHER" id="PTHR31435">
    <property type="entry name" value="PROTEIN NATD1"/>
    <property type="match status" value="1"/>
</dbReference>
<name>A0A7G5FDH3_9CORY</name>
<keyword evidence="3" id="KW-0808">Transferase</keyword>
<keyword evidence="4" id="KW-1185">Reference proteome</keyword>
<evidence type="ECO:0000259" key="2">
    <source>
        <dbReference type="PROSITE" id="PS51729"/>
    </source>
</evidence>
<evidence type="ECO:0000313" key="4">
    <source>
        <dbReference type="Proteomes" id="UP000515570"/>
    </source>
</evidence>
<reference evidence="3 4" key="1">
    <citation type="submission" date="2020-07" db="EMBL/GenBank/DDBJ databases">
        <title>non toxigenic Corynebacterium sp. nov from a clinical source.</title>
        <authorList>
            <person name="Bernier A.-M."/>
            <person name="Bernard K."/>
        </authorList>
    </citation>
    <scope>NUCLEOTIDE SEQUENCE [LARGE SCALE GENOMIC DNA]</scope>
    <source>
        <strain evidence="4">NML 93-0612</strain>
    </source>
</reference>
<dbReference type="InterPro" id="IPR000182">
    <property type="entry name" value="GNAT_dom"/>
</dbReference>
<dbReference type="CDD" id="cd04301">
    <property type="entry name" value="NAT_SF"/>
    <property type="match status" value="1"/>
</dbReference>
<accession>A0A7G5FDH3</accession>
<dbReference type="PANTHER" id="PTHR31435:SF10">
    <property type="entry name" value="BSR4717 PROTEIN"/>
    <property type="match status" value="1"/>
</dbReference>
<dbReference type="EMBL" id="CP059833">
    <property type="protein sequence ID" value="QMV84664.1"/>
    <property type="molecule type" value="Genomic_DNA"/>
</dbReference>
<dbReference type="InterPro" id="IPR045057">
    <property type="entry name" value="Gcn5-rel_NAT"/>
</dbReference>
<dbReference type="PROSITE" id="PS51186">
    <property type="entry name" value="GNAT"/>
    <property type="match status" value="1"/>
</dbReference>
<dbReference type="AlphaFoldDB" id="A0A7G5FDH3"/>
<feature type="domain" description="N-acetyltransferase" evidence="1">
    <location>
        <begin position="1"/>
        <end position="94"/>
    </location>
</feature>
<feature type="domain" description="N-acetyltransferase" evidence="2">
    <location>
        <begin position="5"/>
        <end position="91"/>
    </location>
</feature>
<protein>
    <submittedName>
        <fullName evidence="3">N-acetyltransferase</fullName>
    </submittedName>
</protein>
<dbReference type="PROSITE" id="PS51729">
    <property type="entry name" value="GNAT_YJDJ"/>
    <property type="match status" value="1"/>
</dbReference>
<dbReference type="InterPro" id="IPR016181">
    <property type="entry name" value="Acyl_CoA_acyltransferase"/>
</dbReference>
<dbReference type="Pfam" id="PF14542">
    <property type="entry name" value="Acetyltransf_CG"/>
    <property type="match status" value="1"/>
</dbReference>
<dbReference type="InterPro" id="IPR031165">
    <property type="entry name" value="GNAT_YJDJ"/>
</dbReference>
<organism evidence="3 4">
    <name type="scientific">Corynebacterium hindlerae</name>
    <dbReference type="NCBI Taxonomy" id="699041"/>
    <lineage>
        <taxon>Bacteria</taxon>
        <taxon>Bacillati</taxon>
        <taxon>Actinomycetota</taxon>
        <taxon>Actinomycetes</taxon>
        <taxon>Mycobacteriales</taxon>
        <taxon>Corynebacteriaceae</taxon>
        <taxon>Corynebacterium</taxon>
    </lineage>
</organism>
<dbReference type="RefSeq" id="WP_182385472.1">
    <property type="nucleotide sequence ID" value="NZ_CP059833.1"/>
</dbReference>
<dbReference type="SUPFAM" id="SSF55729">
    <property type="entry name" value="Acyl-CoA N-acyltransferases (Nat)"/>
    <property type="match status" value="1"/>
</dbReference>
<dbReference type="Proteomes" id="UP000515570">
    <property type="component" value="Chromosome"/>
</dbReference>
<sequence length="94" mass="10461">MTEVRHEKDTNRYVIEVDGEVAGYAAYTLDGETRVFDHTVVKDKFQGQGLSQPLIKAALDDTRTANIPYTATCSAVVRFIEKNPEYALGPPERA</sequence>
<gene>
    <name evidence="3" type="ORF">HW450_09935</name>
</gene>
<dbReference type="GO" id="GO:0016747">
    <property type="term" value="F:acyltransferase activity, transferring groups other than amino-acyl groups"/>
    <property type="evidence" value="ECO:0007669"/>
    <property type="project" value="InterPro"/>
</dbReference>
<evidence type="ECO:0000259" key="1">
    <source>
        <dbReference type="PROSITE" id="PS51186"/>
    </source>
</evidence>
<proteinExistence type="predicted"/>